<dbReference type="Pfam" id="PF02321">
    <property type="entry name" value="OEP"/>
    <property type="match status" value="2"/>
</dbReference>
<proteinExistence type="inferred from homology"/>
<keyword evidence="3" id="KW-0732">Signal</keyword>
<comment type="similarity">
    <text evidence="1">Belongs to the outer membrane factor (OMF) (TC 1.B.17) family.</text>
</comment>
<sequence length="407" mass="44483">MKFPRFNAAGIRLAMMAIALPLHAHSALTAQEVADKAERHSSKTIAAQAGIEAAQAQRELAAAWPNPELGFSFDDTGTEDESRSLQLTQRIELGGKASRRVRAATAHYRTAEATLQQTVIDVRIDAAKAFHELALAELRLREARASGDIAAQFSQALARKLAAGKVPPIDATKARLAELTAATELKNAERQHRLAQRRLEQLIGEPLPEEGHALPALPPAPPSSAEARQQLMLSPQTRLSQLRVESSEAEVGLQDGQRWPDLQLSAGVKETVASGERGGLFGIAIEIPLFNWNNSGVSAAKAKLRQAQAEQQSQLRERDLLVQSLHAELIDLVERIHLYQSDIIPAAEAAVSAARTGYDYGRHAFIDVLDAQRSLLAARSERTDLWQQYLDRLAQFERELGIGVISQ</sequence>
<dbReference type="InterPro" id="IPR003423">
    <property type="entry name" value="OMP_efflux"/>
</dbReference>
<name>A0ABY6DKU3_9NEIS</name>
<dbReference type="PANTHER" id="PTHR30203">
    <property type="entry name" value="OUTER MEMBRANE CATION EFFLUX PROTEIN"/>
    <property type="match status" value="1"/>
</dbReference>
<feature type="signal peptide" evidence="3">
    <location>
        <begin position="1"/>
        <end position="24"/>
    </location>
</feature>
<evidence type="ECO:0000313" key="5">
    <source>
        <dbReference type="Proteomes" id="UP001061302"/>
    </source>
</evidence>
<organism evidence="4 5">
    <name type="scientific">Chitiniphilus purpureus</name>
    <dbReference type="NCBI Taxonomy" id="2981137"/>
    <lineage>
        <taxon>Bacteria</taxon>
        <taxon>Pseudomonadati</taxon>
        <taxon>Pseudomonadota</taxon>
        <taxon>Betaproteobacteria</taxon>
        <taxon>Neisseriales</taxon>
        <taxon>Chitinibacteraceae</taxon>
        <taxon>Chitiniphilus</taxon>
    </lineage>
</organism>
<reference evidence="4" key="1">
    <citation type="submission" date="2022-10" db="EMBL/GenBank/DDBJ databases">
        <title>Chitiniphilus purpureus sp. nov., a novel chitin-degrading bacterium isolated from crawfish pond sediment.</title>
        <authorList>
            <person name="Li K."/>
        </authorList>
    </citation>
    <scope>NUCLEOTIDE SEQUENCE</scope>
    <source>
        <strain evidence="4">CD1</strain>
    </source>
</reference>
<feature type="region of interest" description="Disordered" evidence="2">
    <location>
        <begin position="209"/>
        <end position="229"/>
    </location>
</feature>
<feature type="chain" id="PRO_5045346881" evidence="3">
    <location>
        <begin position="25"/>
        <end position="407"/>
    </location>
</feature>
<protein>
    <submittedName>
        <fullName evidence="4">TolC family protein</fullName>
    </submittedName>
</protein>
<evidence type="ECO:0000256" key="2">
    <source>
        <dbReference type="SAM" id="MobiDB-lite"/>
    </source>
</evidence>
<dbReference type="Proteomes" id="UP001061302">
    <property type="component" value="Chromosome"/>
</dbReference>
<dbReference type="InterPro" id="IPR010131">
    <property type="entry name" value="MdtP/NodT-like"/>
</dbReference>
<dbReference type="SUPFAM" id="SSF56954">
    <property type="entry name" value="Outer membrane efflux proteins (OEP)"/>
    <property type="match status" value="1"/>
</dbReference>
<accession>A0ABY6DKU3</accession>
<dbReference type="PANTHER" id="PTHR30203:SF24">
    <property type="entry name" value="BLR4935 PROTEIN"/>
    <property type="match status" value="1"/>
</dbReference>
<keyword evidence="5" id="KW-1185">Reference proteome</keyword>
<dbReference type="Gene3D" id="1.20.1600.10">
    <property type="entry name" value="Outer membrane efflux proteins (OEP)"/>
    <property type="match status" value="1"/>
</dbReference>
<evidence type="ECO:0000256" key="3">
    <source>
        <dbReference type="SAM" id="SignalP"/>
    </source>
</evidence>
<gene>
    <name evidence="4" type="ORF">N8I74_12200</name>
</gene>
<dbReference type="EMBL" id="CP106753">
    <property type="protein sequence ID" value="UXY14081.1"/>
    <property type="molecule type" value="Genomic_DNA"/>
</dbReference>
<evidence type="ECO:0000256" key="1">
    <source>
        <dbReference type="ARBA" id="ARBA00007613"/>
    </source>
</evidence>
<evidence type="ECO:0000313" key="4">
    <source>
        <dbReference type="EMBL" id="UXY14081.1"/>
    </source>
</evidence>
<dbReference type="RefSeq" id="WP_263123381.1">
    <property type="nucleotide sequence ID" value="NZ_CP106753.1"/>
</dbReference>